<name>G9YK04_9FIRM</name>
<evidence type="ECO:0000313" key="2">
    <source>
        <dbReference type="EMBL" id="EHM37829.1"/>
    </source>
</evidence>
<dbReference type="Pfam" id="PF07883">
    <property type="entry name" value="Cupin_2"/>
    <property type="match status" value="1"/>
</dbReference>
<feature type="domain" description="Cupin type-2" evidence="1">
    <location>
        <begin position="44"/>
        <end position="103"/>
    </location>
</feature>
<comment type="caution">
    <text evidence="2">The sequence shown here is derived from an EMBL/GenBank/DDBJ whole genome shotgun (WGS) entry which is preliminary data.</text>
</comment>
<dbReference type="Gene3D" id="2.60.120.10">
    <property type="entry name" value="Jelly Rolls"/>
    <property type="match status" value="1"/>
</dbReference>
<protein>
    <submittedName>
        <fullName evidence="2">Cupin domain protein</fullName>
    </submittedName>
</protein>
<dbReference type="SUPFAM" id="SSF51182">
    <property type="entry name" value="RmlC-like cupins"/>
    <property type="match status" value="1"/>
</dbReference>
<keyword evidence="3" id="KW-1185">Reference proteome</keyword>
<dbReference type="PATRIC" id="fig|861450.3.peg.1856"/>
<dbReference type="AlphaFoldDB" id="G9YK04"/>
<accession>G9YK04</accession>
<dbReference type="Proteomes" id="UP000005481">
    <property type="component" value="Unassembled WGS sequence"/>
</dbReference>
<evidence type="ECO:0000313" key="3">
    <source>
        <dbReference type="Proteomes" id="UP000005481"/>
    </source>
</evidence>
<dbReference type="CDD" id="cd02221">
    <property type="entry name" value="cupin_TM1287-like"/>
    <property type="match status" value="1"/>
</dbReference>
<dbReference type="eggNOG" id="COG1917">
    <property type="taxonomic scope" value="Bacteria"/>
</dbReference>
<dbReference type="InterPro" id="IPR013096">
    <property type="entry name" value="Cupin_2"/>
</dbReference>
<evidence type="ECO:0000259" key="1">
    <source>
        <dbReference type="Pfam" id="PF07883"/>
    </source>
</evidence>
<dbReference type="HOGENOM" id="CLU_116722_3_1_9"/>
<sequence length="117" mass="12579">MKNYVTDTFTVEKKVHAAGGKGHIIVKHYLGKEELNGKCGLFAEVTIPVGCSLGVHEHTGNSETYCILKGHGIYNDNGTECEIGPGDLTFTPNGFKHGLDNTNGSEDIVFTALIIND</sequence>
<reference evidence="2 3" key="1">
    <citation type="submission" date="2011-08" db="EMBL/GenBank/DDBJ databases">
        <authorList>
            <person name="Weinstock G."/>
            <person name="Sodergren E."/>
            <person name="Clifton S."/>
            <person name="Fulton L."/>
            <person name="Fulton B."/>
            <person name="Courtney L."/>
            <person name="Fronick C."/>
            <person name="Harrison M."/>
            <person name="Strong C."/>
            <person name="Farmer C."/>
            <person name="Delahaunty K."/>
            <person name="Markovic C."/>
            <person name="Hall O."/>
            <person name="Minx P."/>
            <person name="Tomlinson C."/>
            <person name="Mitreva M."/>
            <person name="Hou S."/>
            <person name="Chen J."/>
            <person name="Wollam A."/>
            <person name="Pepin K.H."/>
            <person name="Johnson M."/>
            <person name="Bhonagiri V."/>
            <person name="Zhang X."/>
            <person name="Suruliraj S."/>
            <person name="Warren W."/>
            <person name="Chinwalla A."/>
            <person name="Mardis E.R."/>
            <person name="Wilson R.K."/>
        </authorList>
    </citation>
    <scope>NUCLEOTIDE SEQUENCE [LARGE SCALE GENOMIC DNA]</scope>
    <source>
        <strain evidence="2 3">F0357</strain>
    </source>
</reference>
<organism evidence="2 3">
    <name type="scientific">Anaeroglobus geminatus F0357</name>
    <dbReference type="NCBI Taxonomy" id="861450"/>
    <lineage>
        <taxon>Bacteria</taxon>
        <taxon>Bacillati</taxon>
        <taxon>Bacillota</taxon>
        <taxon>Negativicutes</taxon>
        <taxon>Veillonellales</taxon>
        <taxon>Veillonellaceae</taxon>
        <taxon>Anaeroglobus</taxon>
    </lineage>
</organism>
<dbReference type="InterPro" id="IPR014710">
    <property type="entry name" value="RmlC-like_jellyroll"/>
</dbReference>
<dbReference type="RefSeq" id="WP_006790974.1">
    <property type="nucleotide sequence ID" value="NZ_JH417615.1"/>
</dbReference>
<dbReference type="EMBL" id="AGCJ01000091">
    <property type="protein sequence ID" value="EHM37829.1"/>
    <property type="molecule type" value="Genomic_DNA"/>
</dbReference>
<dbReference type="InterPro" id="IPR011051">
    <property type="entry name" value="RmlC_Cupin_sf"/>
</dbReference>
<proteinExistence type="predicted"/>
<gene>
    <name evidence="2" type="ORF">HMPREF0080_02010</name>
</gene>
<dbReference type="STRING" id="861450.HMPREF0080_02010"/>
<dbReference type="OrthoDB" id="9797047at2"/>